<keyword evidence="3" id="KW-1185">Reference proteome</keyword>
<comment type="caution">
    <text evidence="2">The sequence shown here is derived from an EMBL/GenBank/DDBJ whole genome shotgun (WGS) entry which is preliminary data.</text>
</comment>
<dbReference type="Proteomes" id="UP000319627">
    <property type="component" value="Unassembled WGS sequence"/>
</dbReference>
<evidence type="ECO:0000259" key="1">
    <source>
        <dbReference type="PROSITE" id="PS51750"/>
    </source>
</evidence>
<reference evidence="2 3" key="1">
    <citation type="submission" date="2019-07" db="EMBL/GenBank/DDBJ databases">
        <title>Genomic Encyclopedia of Type Strains, Phase I: the one thousand microbial genomes (KMG-I) project.</title>
        <authorList>
            <person name="Kyrpides N."/>
        </authorList>
    </citation>
    <scope>NUCLEOTIDE SEQUENCE [LARGE SCALE GENOMIC DNA]</scope>
    <source>
        <strain evidence="2 3">DSM 375</strain>
    </source>
</reference>
<feature type="domain" description="Bro-N" evidence="1">
    <location>
        <begin position="1"/>
        <end position="109"/>
    </location>
</feature>
<dbReference type="EMBL" id="VLKG01000017">
    <property type="protein sequence ID" value="TWH63886.1"/>
    <property type="molecule type" value="Genomic_DNA"/>
</dbReference>
<dbReference type="SMART" id="SM01040">
    <property type="entry name" value="Bro-N"/>
    <property type="match status" value="1"/>
</dbReference>
<dbReference type="InterPro" id="IPR003497">
    <property type="entry name" value="BRO_N_domain"/>
</dbReference>
<evidence type="ECO:0000313" key="3">
    <source>
        <dbReference type="Proteomes" id="UP000319627"/>
    </source>
</evidence>
<dbReference type="Pfam" id="PF02498">
    <property type="entry name" value="Bro-N"/>
    <property type="match status" value="1"/>
</dbReference>
<sequence>MQAAQVIPFNFGKVEVRTLIIDDQPWFVAKDVIYALDYARSSSPAKLIDHVPAQWKGVNQIHTLGGSQKLLMLSEQGLYFFIGRSDKPKALPFQMWLAGEVLPAIRKHGRYEDTSGKMDTLLNSTIGTDGFHCLAAVLDGKLRHLPTKARQRAKMHVWSQVHKAFSVVSAEDIPATQLDSARNFIAAYNVHEGEWLGKEPTINPTLNELDLAMLYVFCIDTLELVYVGEKLKPVFETLRAPLTMNVRKCLGECREAVAHLHERFGPQMEQAARRRKAFDGRLNLAAAGDHSQPIWTSGHAQDIRG</sequence>
<dbReference type="AlphaFoldDB" id="A0A562HZ58"/>
<protein>
    <submittedName>
        <fullName evidence="2">BRO family protein</fullName>
    </submittedName>
</protein>
<name>A0A562HZ58_9GAMM</name>
<proteinExistence type="predicted"/>
<evidence type="ECO:0000313" key="2">
    <source>
        <dbReference type="EMBL" id="TWH63886.1"/>
    </source>
</evidence>
<dbReference type="PANTHER" id="PTHR36180:SF2">
    <property type="entry name" value="BRO FAMILY PROTEIN"/>
    <property type="match status" value="1"/>
</dbReference>
<dbReference type="PANTHER" id="PTHR36180">
    <property type="entry name" value="DNA-BINDING PROTEIN-RELATED-RELATED"/>
    <property type="match status" value="1"/>
</dbReference>
<gene>
    <name evidence="2" type="ORF">LX59_03052</name>
</gene>
<accession>A0A562HZ58</accession>
<dbReference type="RefSeq" id="WP_170234395.1">
    <property type="nucleotide sequence ID" value="NZ_VLKG01000017.1"/>
</dbReference>
<organism evidence="2 3">
    <name type="scientific">Azomonas agilis</name>
    <dbReference type="NCBI Taxonomy" id="116849"/>
    <lineage>
        <taxon>Bacteria</taxon>
        <taxon>Pseudomonadati</taxon>
        <taxon>Pseudomonadota</taxon>
        <taxon>Gammaproteobacteria</taxon>
        <taxon>Pseudomonadales</taxon>
        <taxon>Pseudomonadaceae</taxon>
        <taxon>Azomonas</taxon>
    </lineage>
</organism>
<dbReference type="PROSITE" id="PS51750">
    <property type="entry name" value="BRO_N"/>
    <property type="match status" value="1"/>
</dbReference>